<evidence type="ECO:0000313" key="2">
    <source>
        <dbReference type="EMBL" id="GAJ30538.1"/>
    </source>
</evidence>
<keyword evidence="3" id="KW-1185">Reference proteome</keyword>
<dbReference type="GO" id="GO:0016757">
    <property type="term" value="F:glycosyltransferase activity"/>
    <property type="evidence" value="ECO:0007669"/>
    <property type="project" value="TreeGrafter"/>
</dbReference>
<protein>
    <submittedName>
        <fullName evidence="2">Glycosyl transferase group 1</fullName>
    </submittedName>
</protein>
<dbReference type="Pfam" id="PF13692">
    <property type="entry name" value="Glyco_trans_1_4"/>
    <property type="match status" value="1"/>
</dbReference>
<dbReference type="RefSeq" id="WP_239641754.1">
    <property type="nucleotide sequence ID" value="NZ_BAND01000164.1"/>
</dbReference>
<evidence type="ECO:0000259" key="1">
    <source>
        <dbReference type="Pfam" id="PF00535"/>
    </source>
</evidence>
<dbReference type="Pfam" id="PF00535">
    <property type="entry name" value="Glycos_transf_2"/>
    <property type="match status" value="1"/>
</dbReference>
<dbReference type="InterPro" id="IPR001173">
    <property type="entry name" value="Glyco_trans_2-like"/>
</dbReference>
<proteinExistence type="predicted"/>
<reference evidence="2 3" key="2">
    <citation type="journal article" date="2014" name="FEMS Microbiol. Lett.">
        <title>Draft genomic DNA sequence of the facultatively methylotrophic bacterium Acidomonas methanolica type strain MB58.</title>
        <authorList>
            <person name="Higashiura N."/>
            <person name="Hadano H."/>
            <person name="Hirakawa H."/>
            <person name="Matsutani M."/>
            <person name="Takabe S."/>
            <person name="Matsushita K."/>
            <person name="Azuma Y."/>
        </authorList>
    </citation>
    <scope>NUCLEOTIDE SEQUENCE [LARGE SCALE GENOMIC DNA]</scope>
    <source>
        <strain evidence="2 3">MB58</strain>
    </source>
</reference>
<dbReference type="SUPFAM" id="SSF53448">
    <property type="entry name" value="Nucleotide-diphospho-sugar transferases"/>
    <property type="match status" value="1"/>
</dbReference>
<keyword evidence="2" id="KW-0808">Transferase</keyword>
<dbReference type="InterPro" id="IPR029044">
    <property type="entry name" value="Nucleotide-diphossugar_trans"/>
</dbReference>
<dbReference type="Proteomes" id="UP000019760">
    <property type="component" value="Unassembled WGS sequence"/>
</dbReference>
<reference evidence="3" key="1">
    <citation type="journal article" date="2014" name="FEMS Microbiol. Lett.">
        <title>Draft Genomic DNA Sequence of the Facultatively Methylotrophic Bacterium Acidomonas methanolica type strain MB58.</title>
        <authorList>
            <person name="Higashiura N."/>
            <person name="Hadano H."/>
            <person name="Hirakawa H."/>
            <person name="Matsutani M."/>
            <person name="Takabe S."/>
            <person name="Matsushita K."/>
            <person name="Azuma Y."/>
        </authorList>
    </citation>
    <scope>NUCLEOTIDE SEQUENCE [LARGE SCALE GENOMIC DNA]</scope>
    <source>
        <strain evidence="3">MB58</strain>
    </source>
</reference>
<accession>A0A023D8T2</accession>
<dbReference type="Gene3D" id="3.40.50.2000">
    <property type="entry name" value="Glycogen Phosphorylase B"/>
    <property type="match status" value="2"/>
</dbReference>
<name>A0A023D8T2_ACIMT</name>
<dbReference type="PANTHER" id="PTHR12526:SF590">
    <property type="entry name" value="ALPHA-MALTOSE-1-PHOSPHATE SYNTHASE"/>
    <property type="match status" value="1"/>
</dbReference>
<comment type="caution">
    <text evidence="2">The sequence shown here is derived from an EMBL/GenBank/DDBJ whole genome shotgun (WGS) entry which is preliminary data.</text>
</comment>
<gene>
    <name evidence="2" type="ORF">Amme_172_007</name>
</gene>
<dbReference type="PANTHER" id="PTHR12526">
    <property type="entry name" value="GLYCOSYLTRANSFERASE"/>
    <property type="match status" value="1"/>
</dbReference>
<organism evidence="2 3">
    <name type="scientific">Acidomonas methanolica NBRC 104435</name>
    <dbReference type="NCBI Taxonomy" id="1231351"/>
    <lineage>
        <taxon>Bacteria</taxon>
        <taxon>Pseudomonadati</taxon>
        <taxon>Pseudomonadota</taxon>
        <taxon>Alphaproteobacteria</taxon>
        <taxon>Acetobacterales</taxon>
        <taxon>Acetobacteraceae</taxon>
        <taxon>Acidomonas</taxon>
    </lineage>
</organism>
<dbReference type="SUPFAM" id="SSF53756">
    <property type="entry name" value="UDP-Glycosyltransferase/glycogen phosphorylase"/>
    <property type="match status" value="1"/>
</dbReference>
<evidence type="ECO:0000313" key="3">
    <source>
        <dbReference type="Proteomes" id="UP000019760"/>
    </source>
</evidence>
<dbReference type="Gene3D" id="3.90.550.10">
    <property type="entry name" value="Spore Coat Polysaccharide Biosynthesis Protein SpsA, Chain A"/>
    <property type="match status" value="1"/>
</dbReference>
<dbReference type="AlphaFoldDB" id="A0A023D8T2"/>
<sequence length="673" mass="74520">MTPLKAFVQLAYGFGGASWRKRWEDGKILGINEPQAYGYDRAAGPDVSVVYSEDAPESRLARLRRYLVRGVLGFDLVHVWRNRHGLLAADVVWTHAESQTLGVLLALRLLRPARPPRVIGQVVWLVERWRRQPWPRRLFFRWLLRRLDVLTVLSALNLADARALFPFLRAEQTIFGIRADEMRAPAPRAEAVPLRLVALGNDEHRDWPVLAAAMTRLPEAELRVASRSREASRAFHEAPRARLVSARDNGALMELYDSSDIVVVPLQPNRHASGITVIEEAFLRGIAVVATDVGGLRDYFDDQAVRYVPPGDPAALAEAIEALAADAGLRREMALAGQQRIRDAVNSAAYALRHVALSREVLADDAGTPLTDHPRVAIGIATSGRPEVLAALIGDLGRQTMRPDTVVISHATPGDIAGIAAPQNWPEGVLRFLTGRLGLTAQRNAILDSIANEADIVLFLDDDFFLAPTYIEEMIAAFRSDSRIVGVTGRVLEDGAKGPGLTAEYALEWLRRPADAPADAVIEAFNTYGCNMAFRLDAIRAAGLRFDERLPLYGWYEDMDFSRALRDRSRGRIIRAMRAEGVHLGSKRGKTSGLRLGYSQVVNPIYLAAKGTYPWDHALRSAGRHLLINTVRSVNPEPYADRRGRARGNLLGLLDLLRRRVAPERVLTLTSGR</sequence>
<dbReference type="EMBL" id="BAND01000164">
    <property type="protein sequence ID" value="GAJ30538.1"/>
    <property type="molecule type" value="Genomic_DNA"/>
</dbReference>
<feature type="domain" description="Glycosyltransferase 2-like" evidence="1">
    <location>
        <begin position="430"/>
        <end position="494"/>
    </location>
</feature>